<evidence type="ECO:0000313" key="3">
    <source>
        <dbReference type="Proteomes" id="UP001159405"/>
    </source>
</evidence>
<organism evidence="2 3">
    <name type="scientific">Porites lobata</name>
    <dbReference type="NCBI Taxonomy" id="104759"/>
    <lineage>
        <taxon>Eukaryota</taxon>
        <taxon>Metazoa</taxon>
        <taxon>Cnidaria</taxon>
        <taxon>Anthozoa</taxon>
        <taxon>Hexacorallia</taxon>
        <taxon>Scleractinia</taxon>
        <taxon>Fungiina</taxon>
        <taxon>Poritidae</taxon>
        <taxon>Porites</taxon>
    </lineage>
</organism>
<dbReference type="PANTHER" id="PTHR11102">
    <property type="entry name" value="SEL-1-LIKE PROTEIN"/>
    <property type="match status" value="1"/>
</dbReference>
<reference evidence="2 3" key="1">
    <citation type="submission" date="2022-05" db="EMBL/GenBank/DDBJ databases">
        <authorList>
            <consortium name="Genoscope - CEA"/>
            <person name="William W."/>
        </authorList>
    </citation>
    <scope>NUCLEOTIDE SEQUENCE [LARGE SCALE GENOMIC DNA]</scope>
</reference>
<accession>A0ABN8NR23</accession>
<comment type="similarity">
    <text evidence="1">Belongs to the sel-1 family.</text>
</comment>
<dbReference type="PANTHER" id="PTHR11102:SF160">
    <property type="entry name" value="ERAD-ASSOCIATED E3 UBIQUITIN-PROTEIN LIGASE COMPONENT HRD3"/>
    <property type="match status" value="1"/>
</dbReference>
<dbReference type="Gene3D" id="1.25.40.10">
    <property type="entry name" value="Tetratricopeptide repeat domain"/>
    <property type="match status" value="2"/>
</dbReference>
<evidence type="ECO:0000256" key="1">
    <source>
        <dbReference type="ARBA" id="ARBA00038101"/>
    </source>
</evidence>
<keyword evidence="3" id="KW-1185">Reference proteome</keyword>
<sequence>MNFLKTNNFNFQQYCLQTHGSIKKLLDKAKNGDILAQQDLGLAYYEGGDFLPKDIDKAIYWLSSAVENGYEDPNILGKLGEALDLKGTPPYQRKAFEMYNRAANLGCTNSQINLAEMYRCGVKGVVNENIEEAFKWYKMAAGENRLSNVGALEQLLAGAMRTVDNTLGSVLKFRVLRLLFKYYLKGDCPEGRPQPTKAVYYLTRAAELGDAEAQLELGQIYLTGGCEQLKDVARARRWLQKASARGDVRAKQVGNLTKNLGNIALVSDYITAGKMTFDFKPVNIISCNAISNVYFVQIQVLFQFIVLFFCFQLLEECLKQSVDTKHTASEVSEEAFLQTCDILKEKMKQRSEARLHPFAISQPVPLTEELLSDFVWSPTARIYLQALKQVKEGFEVLQKSNFTNERGIALIAHGYLTENSILQAFPADVYIIPILPQLFQLCEKTLEKNPYFFEALVVSFALQAYERKVSMQGSIGDMKKIMCIDNLIHFIKNAEPDGVPSQEPFNVNKNYSSWLHLLYYFLAAIFTAGGVYADAAEAYENSLQYCPAYYESKRGLGYTLLLLYISRLPVSEELRQVVKSREELPKQTMSERKIPKYDSWTTQQLKEMAIKVLNEYMDKAPCCHKPYPHAYYYLAQISLLEQKLAEFRKYYEQGQDAEEKRLPFFEPVSLPMKDLMTPVYQLFVNVQKPTGCGNRSCIQKVKETELKSCSRCRMQKYCSK</sequence>
<comment type="caution">
    <text evidence="2">The sequence shown here is derived from an EMBL/GenBank/DDBJ whole genome shotgun (WGS) entry which is preliminary data.</text>
</comment>
<dbReference type="SUPFAM" id="SSF81901">
    <property type="entry name" value="HCP-like"/>
    <property type="match status" value="2"/>
</dbReference>
<dbReference type="Pfam" id="PF08238">
    <property type="entry name" value="Sel1"/>
    <property type="match status" value="5"/>
</dbReference>
<dbReference type="InterPro" id="IPR011990">
    <property type="entry name" value="TPR-like_helical_dom_sf"/>
</dbReference>
<proteinExistence type="inferred from homology"/>
<gene>
    <name evidence="2" type="ORF">PLOB_00027179</name>
</gene>
<dbReference type="InterPro" id="IPR050767">
    <property type="entry name" value="Sel1_AlgK"/>
</dbReference>
<name>A0ABN8NR23_9CNID</name>
<evidence type="ECO:0000313" key="2">
    <source>
        <dbReference type="EMBL" id="CAH3119019.1"/>
    </source>
</evidence>
<dbReference type="EMBL" id="CALNXK010000033">
    <property type="protein sequence ID" value="CAH3119019.1"/>
    <property type="molecule type" value="Genomic_DNA"/>
</dbReference>
<dbReference type="InterPro" id="IPR006597">
    <property type="entry name" value="Sel1-like"/>
</dbReference>
<dbReference type="Proteomes" id="UP001159405">
    <property type="component" value="Unassembled WGS sequence"/>
</dbReference>
<dbReference type="SMART" id="SM00671">
    <property type="entry name" value="SEL1"/>
    <property type="match status" value="5"/>
</dbReference>
<protein>
    <submittedName>
        <fullName evidence="2">Uncharacterized protein</fullName>
    </submittedName>
</protein>